<evidence type="ECO:0000256" key="3">
    <source>
        <dbReference type="ARBA" id="ARBA00022679"/>
    </source>
</evidence>
<proteinExistence type="inferred from homology"/>
<dbReference type="OrthoDB" id="396512at2"/>
<keyword evidence="2" id="KW-0328">Glycosyltransferase</keyword>
<dbReference type="GO" id="GO:0016757">
    <property type="term" value="F:glycosyltransferase activity"/>
    <property type="evidence" value="ECO:0007669"/>
    <property type="project" value="UniProtKB-KW"/>
</dbReference>
<dbReference type="InterPro" id="IPR001173">
    <property type="entry name" value="Glyco_trans_2-like"/>
</dbReference>
<feature type="domain" description="Glycosyltransferase 2-like" evidence="4">
    <location>
        <begin position="7"/>
        <end position="160"/>
    </location>
</feature>
<protein>
    <submittedName>
        <fullName evidence="5">Glycosyl transferase family protein</fullName>
    </submittedName>
</protein>
<dbReference type="Gene3D" id="3.90.550.10">
    <property type="entry name" value="Spore Coat Polysaccharide Biosynthesis Protein SpsA, Chain A"/>
    <property type="match status" value="1"/>
</dbReference>
<sequence>MGRPLISIIVPIYNVERYLDKCVESLINQTMKNIEIILVDDGSPDNCPKICDNYALRDNRINVIHKNNTGLSDSRNVGLKIAKGDYILFVDSDDYINKKTCEYFYKHIIENSYDVIIGAAMKIEEGSTTDYSNSRGFKTNQCLKGKEFLKIGFKHGIVKMAVWCNLYNRKFLLENELFFKKGLLHEDEQWTPRVLLLANKVLVSDIRFYYYIIRDESITNTKKFKRNAKHIISTVKELYNLYEKIDDEELKILLNDYLVSLYLFAFRKGKLFEEDNKYINKSFVMKNSKRNKIKSFIFCISPKLYSELVTKIRK</sequence>
<name>A0A0U1NQA6_9BACI</name>
<reference evidence="6" key="1">
    <citation type="submission" date="2015-05" db="EMBL/GenBank/DDBJ databases">
        <authorList>
            <person name="Urmite Genomes"/>
        </authorList>
    </citation>
    <scope>NUCLEOTIDE SEQUENCE [LARGE SCALE GENOMIC DNA]</scope>
    <source>
        <strain evidence="6">LF1</strain>
    </source>
</reference>
<dbReference type="Proteomes" id="UP000199087">
    <property type="component" value="Unassembled WGS sequence"/>
</dbReference>
<dbReference type="RefSeq" id="WP_090629333.1">
    <property type="nucleotide sequence ID" value="NZ_CVRB01000001.1"/>
</dbReference>
<evidence type="ECO:0000259" key="4">
    <source>
        <dbReference type="Pfam" id="PF00535"/>
    </source>
</evidence>
<accession>A0A0U1NQA6</accession>
<dbReference type="EMBL" id="CVRB01000001">
    <property type="protein sequence ID" value="CRK80175.1"/>
    <property type="molecule type" value="Genomic_DNA"/>
</dbReference>
<comment type="similarity">
    <text evidence="1">Belongs to the glycosyltransferase 2 family.</text>
</comment>
<evidence type="ECO:0000256" key="1">
    <source>
        <dbReference type="ARBA" id="ARBA00006739"/>
    </source>
</evidence>
<organism evidence="5 6">
    <name type="scientific">Neobacillus massiliamazoniensis</name>
    <dbReference type="NCBI Taxonomy" id="1499688"/>
    <lineage>
        <taxon>Bacteria</taxon>
        <taxon>Bacillati</taxon>
        <taxon>Bacillota</taxon>
        <taxon>Bacilli</taxon>
        <taxon>Bacillales</taxon>
        <taxon>Bacillaceae</taxon>
        <taxon>Neobacillus</taxon>
    </lineage>
</organism>
<evidence type="ECO:0000313" key="6">
    <source>
        <dbReference type="Proteomes" id="UP000199087"/>
    </source>
</evidence>
<dbReference type="SUPFAM" id="SSF53448">
    <property type="entry name" value="Nucleotide-diphospho-sugar transferases"/>
    <property type="match status" value="1"/>
</dbReference>
<keyword evidence="3 5" id="KW-0808">Transferase</keyword>
<dbReference type="AlphaFoldDB" id="A0A0U1NQA6"/>
<dbReference type="PANTHER" id="PTHR22916">
    <property type="entry name" value="GLYCOSYLTRANSFERASE"/>
    <property type="match status" value="1"/>
</dbReference>
<dbReference type="Pfam" id="PF00535">
    <property type="entry name" value="Glycos_transf_2"/>
    <property type="match status" value="1"/>
</dbReference>
<gene>
    <name evidence="5" type="ORF">BN000_00056</name>
</gene>
<dbReference type="CDD" id="cd00761">
    <property type="entry name" value="Glyco_tranf_GTA_type"/>
    <property type="match status" value="1"/>
</dbReference>
<evidence type="ECO:0000256" key="2">
    <source>
        <dbReference type="ARBA" id="ARBA00022676"/>
    </source>
</evidence>
<keyword evidence="6" id="KW-1185">Reference proteome</keyword>
<dbReference type="InterPro" id="IPR029044">
    <property type="entry name" value="Nucleotide-diphossugar_trans"/>
</dbReference>
<dbReference type="PANTHER" id="PTHR22916:SF51">
    <property type="entry name" value="GLYCOSYLTRANSFERASE EPSH-RELATED"/>
    <property type="match status" value="1"/>
</dbReference>
<dbReference type="STRING" id="1499688.BN000_00056"/>
<evidence type="ECO:0000313" key="5">
    <source>
        <dbReference type="EMBL" id="CRK80175.1"/>
    </source>
</evidence>